<proteinExistence type="predicted"/>
<dbReference type="Proteomes" id="UP000824120">
    <property type="component" value="Chromosome 9"/>
</dbReference>
<accession>A0A9J5XGD1</accession>
<sequence>MLTKVNHIKNSLLKEDQITKNTPDRIRDLTSHQSFLKDKISMKMLCRKAKLDRSFNRQFVPDDILKLLNHFYILDIKILI</sequence>
<organism evidence="1 2">
    <name type="scientific">Solanum commersonii</name>
    <name type="common">Commerson's wild potato</name>
    <name type="synonym">Commerson's nightshade</name>
    <dbReference type="NCBI Taxonomy" id="4109"/>
    <lineage>
        <taxon>Eukaryota</taxon>
        <taxon>Viridiplantae</taxon>
        <taxon>Streptophyta</taxon>
        <taxon>Embryophyta</taxon>
        <taxon>Tracheophyta</taxon>
        <taxon>Spermatophyta</taxon>
        <taxon>Magnoliopsida</taxon>
        <taxon>eudicotyledons</taxon>
        <taxon>Gunneridae</taxon>
        <taxon>Pentapetalae</taxon>
        <taxon>asterids</taxon>
        <taxon>lamiids</taxon>
        <taxon>Solanales</taxon>
        <taxon>Solanaceae</taxon>
        <taxon>Solanoideae</taxon>
        <taxon>Solaneae</taxon>
        <taxon>Solanum</taxon>
    </lineage>
</organism>
<reference evidence="1 2" key="1">
    <citation type="submission" date="2020-09" db="EMBL/GenBank/DDBJ databases">
        <title>De no assembly of potato wild relative species, Solanum commersonii.</title>
        <authorList>
            <person name="Cho K."/>
        </authorList>
    </citation>
    <scope>NUCLEOTIDE SEQUENCE [LARGE SCALE GENOMIC DNA]</scope>
    <source>
        <strain evidence="1">LZ3.2</strain>
        <tissue evidence="1">Leaf</tissue>
    </source>
</reference>
<dbReference type="AlphaFoldDB" id="A0A9J5XGD1"/>
<keyword evidence="2" id="KW-1185">Reference proteome</keyword>
<gene>
    <name evidence="1" type="ORF">H5410_047156</name>
</gene>
<protein>
    <submittedName>
        <fullName evidence="1">Uncharacterized protein</fullName>
    </submittedName>
</protein>
<evidence type="ECO:0000313" key="1">
    <source>
        <dbReference type="EMBL" id="KAG5586722.1"/>
    </source>
</evidence>
<name>A0A9J5XGD1_SOLCO</name>
<comment type="caution">
    <text evidence="1">The sequence shown here is derived from an EMBL/GenBank/DDBJ whole genome shotgun (WGS) entry which is preliminary data.</text>
</comment>
<dbReference type="EMBL" id="JACXVP010000009">
    <property type="protein sequence ID" value="KAG5586722.1"/>
    <property type="molecule type" value="Genomic_DNA"/>
</dbReference>
<evidence type="ECO:0000313" key="2">
    <source>
        <dbReference type="Proteomes" id="UP000824120"/>
    </source>
</evidence>